<dbReference type="InterPro" id="IPR031928">
    <property type="entry name" value="RsdA_SigD-bd"/>
</dbReference>
<dbReference type="KEGG" id="mnv:MNVI_26740"/>
<organism evidence="4 5">
    <name type="scientific">Mycobacterium noviomagense</name>
    <dbReference type="NCBI Taxonomy" id="459858"/>
    <lineage>
        <taxon>Bacteria</taxon>
        <taxon>Bacillati</taxon>
        <taxon>Actinomycetota</taxon>
        <taxon>Actinomycetes</taxon>
        <taxon>Mycobacteriales</taxon>
        <taxon>Mycobacteriaceae</taxon>
        <taxon>Mycobacterium</taxon>
    </lineage>
</organism>
<feature type="compositionally biased region" description="Low complexity" evidence="1">
    <location>
        <begin position="289"/>
        <end position="335"/>
    </location>
</feature>
<keyword evidence="2" id="KW-0472">Membrane</keyword>
<evidence type="ECO:0000313" key="5">
    <source>
        <dbReference type="Proteomes" id="UP000466894"/>
    </source>
</evidence>
<evidence type="ECO:0000256" key="2">
    <source>
        <dbReference type="SAM" id="Phobius"/>
    </source>
</evidence>
<feature type="transmembrane region" description="Helical" evidence="2">
    <location>
        <begin position="91"/>
        <end position="112"/>
    </location>
</feature>
<reference evidence="4 5" key="1">
    <citation type="journal article" date="2019" name="Emerg. Microbes Infect.">
        <title>Comprehensive subspecies identification of 175 nontuberculous mycobacteria species based on 7547 genomic profiles.</title>
        <authorList>
            <person name="Matsumoto Y."/>
            <person name="Kinjo T."/>
            <person name="Motooka D."/>
            <person name="Nabeya D."/>
            <person name="Jung N."/>
            <person name="Uechi K."/>
            <person name="Horii T."/>
            <person name="Iida T."/>
            <person name="Fujita J."/>
            <person name="Nakamura S."/>
        </authorList>
    </citation>
    <scope>NUCLEOTIDE SEQUENCE [LARGE SCALE GENOMIC DNA]</scope>
    <source>
        <strain evidence="4 5">JCM 16367</strain>
    </source>
</reference>
<dbReference type="Gene3D" id="6.10.250.1300">
    <property type="match status" value="1"/>
</dbReference>
<evidence type="ECO:0000313" key="4">
    <source>
        <dbReference type="EMBL" id="BBY07356.1"/>
    </source>
</evidence>
<dbReference type="EMBL" id="AP022583">
    <property type="protein sequence ID" value="BBY07356.1"/>
    <property type="molecule type" value="Genomic_DNA"/>
</dbReference>
<feature type="compositionally biased region" description="Low complexity" evidence="1">
    <location>
        <begin position="204"/>
        <end position="280"/>
    </location>
</feature>
<sequence length="350" mass="34897">MIMSDFTSDFGRSPADQPSLEAIARSDRFLDALATRESVDVADPDDEVLAALLEEWRDDLRWPEASALVSEEEAAVALQIGLAARQRTRRALAMVGSVAAAVLALGGSGAMVGTAHPGDALYGVHTMLFGEPSSAHDDAVELAAKTELAQVQQMIAQGQWDQAQDKLAAVSSTVQSVNDSNRKQGLIDQVNQLNAKVATRDPNATLTPSSAPTSGTGSPSVSASVSAASSTTASAPPEATSSTSIGPSATDATTTSPAASSSPSTSPAASSSPTSAPSSPLQQTAGTTSPNSAPAQSPSQVVSVTPATPSAAPSANTSVPKAGDTAAQTSAAATSPVLTPSPQPVPGAGG</sequence>
<gene>
    <name evidence="4" type="ORF">MNVI_26740</name>
</gene>
<proteinExistence type="predicted"/>
<dbReference type="AlphaFoldDB" id="A0A7I7PFN9"/>
<name>A0A7I7PFN9_9MYCO</name>
<keyword evidence="2" id="KW-1133">Transmembrane helix</keyword>
<dbReference type="Pfam" id="PF16751">
    <property type="entry name" value="RsdA_SigD_bd"/>
    <property type="match status" value="1"/>
</dbReference>
<feature type="compositionally biased region" description="Pro residues" evidence="1">
    <location>
        <begin position="339"/>
        <end position="350"/>
    </location>
</feature>
<feature type="domain" description="Anti-sigma-D factor RsdA sigma factor binding region" evidence="3">
    <location>
        <begin position="19"/>
        <end position="63"/>
    </location>
</feature>
<accession>A0A7I7PFN9</accession>
<dbReference type="Proteomes" id="UP000466894">
    <property type="component" value="Chromosome"/>
</dbReference>
<protein>
    <recommendedName>
        <fullName evidence="3">Anti-sigma-D factor RsdA sigma factor binding region domain-containing protein</fullName>
    </recommendedName>
</protein>
<evidence type="ECO:0000256" key="1">
    <source>
        <dbReference type="SAM" id="MobiDB-lite"/>
    </source>
</evidence>
<keyword evidence="2" id="KW-0812">Transmembrane</keyword>
<evidence type="ECO:0000259" key="3">
    <source>
        <dbReference type="Pfam" id="PF16751"/>
    </source>
</evidence>
<feature type="region of interest" description="Disordered" evidence="1">
    <location>
        <begin position="198"/>
        <end position="350"/>
    </location>
</feature>